<evidence type="ECO:0000256" key="3">
    <source>
        <dbReference type="ARBA" id="ARBA00018821"/>
    </source>
</evidence>
<evidence type="ECO:0000313" key="9">
    <source>
        <dbReference type="EMBL" id="KQB34405.1"/>
    </source>
</evidence>
<evidence type="ECO:0000256" key="6">
    <source>
        <dbReference type="ARBA" id="ARBA00023274"/>
    </source>
</evidence>
<keyword evidence="6 7" id="KW-0687">Ribonucleoprotein</keyword>
<sequence>MKTLIRKCRKCNIYTLEEICPKCGGSTEMAIPMKYSPADKFQKYRIKLKESDDDGKNNI</sequence>
<dbReference type="GO" id="GO:0030515">
    <property type="term" value="F:snoRNA binding"/>
    <property type="evidence" value="ECO:0007669"/>
    <property type="project" value="InterPro"/>
</dbReference>
<proteinExistence type="inferred from homology"/>
<dbReference type="InterPro" id="IPR007264">
    <property type="entry name" value="H/ACA_rnp_Nop10"/>
</dbReference>
<reference evidence="8 11" key="1">
    <citation type="submission" date="2015-09" db="EMBL/GenBank/DDBJ databases">
        <title>Draft genome sequence of Acidiplasma aeolicum DSM 18409.</title>
        <authorList>
            <person name="Hemp J."/>
        </authorList>
    </citation>
    <scope>NUCLEOTIDE SEQUENCE [LARGE SCALE GENOMIC DNA]</scope>
    <source>
        <strain evidence="8 11">V</strain>
    </source>
</reference>
<dbReference type="EMBL" id="LKBG01000242">
    <property type="protein sequence ID" value="KQB34405.1"/>
    <property type="molecule type" value="Genomic_DNA"/>
</dbReference>
<name>A0A0P9DBB3_9ARCH</name>
<keyword evidence="5 7" id="KW-0698">rRNA processing</keyword>
<dbReference type="InterPro" id="IPR023532">
    <property type="entry name" value="Nop10_arc-typ"/>
</dbReference>
<dbReference type="NCBIfam" id="NF009623">
    <property type="entry name" value="PRK13130.1"/>
    <property type="match status" value="1"/>
</dbReference>
<dbReference type="GO" id="GO:0006364">
    <property type="term" value="P:rRNA processing"/>
    <property type="evidence" value="ECO:0007669"/>
    <property type="project" value="UniProtKB-UniRule"/>
</dbReference>
<dbReference type="HAMAP" id="MF_00803">
    <property type="entry name" value="Nop10"/>
    <property type="match status" value="1"/>
</dbReference>
<dbReference type="GO" id="GO:0001522">
    <property type="term" value="P:pseudouridine synthesis"/>
    <property type="evidence" value="ECO:0007669"/>
    <property type="project" value="InterPro"/>
</dbReference>
<organism evidence="8 11">
    <name type="scientific">Acidiplasma aeolicum</name>
    <dbReference type="NCBI Taxonomy" id="507754"/>
    <lineage>
        <taxon>Archaea</taxon>
        <taxon>Methanobacteriati</taxon>
        <taxon>Thermoplasmatota</taxon>
        <taxon>Thermoplasmata</taxon>
        <taxon>Thermoplasmatales</taxon>
        <taxon>Ferroplasmaceae</taxon>
        <taxon>Acidiplasma</taxon>
    </lineage>
</organism>
<dbReference type="OrthoDB" id="7259at2157"/>
<dbReference type="Gene3D" id="2.20.28.40">
    <property type="entry name" value="H/ACA ribonucleoprotein complex, subunit Nop10"/>
    <property type="match status" value="1"/>
</dbReference>
<evidence type="ECO:0000313" key="8">
    <source>
        <dbReference type="EMBL" id="KPV47051.1"/>
    </source>
</evidence>
<dbReference type="SUPFAM" id="SSF144210">
    <property type="entry name" value="Nop10-like SnoRNP"/>
    <property type="match status" value="1"/>
</dbReference>
<dbReference type="AlphaFoldDB" id="A0A0P9DBB3"/>
<evidence type="ECO:0000313" key="10">
    <source>
        <dbReference type="Proteomes" id="UP000050320"/>
    </source>
</evidence>
<evidence type="ECO:0000256" key="2">
    <source>
        <dbReference type="ARBA" id="ARBA00009462"/>
    </source>
</evidence>
<dbReference type="PATRIC" id="fig|507754.4.peg.812"/>
<dbReference type="RefSeq" id="WP_048101916.1">
    <property type="nucleotide sequence ID" value="NZ_JBBYJF010000009.1"/>
</dbReference>
<comment type="function">
    <text evidence="1 7">Involved in ribosome biogenesis; more specifically in 18S rRNA pseudouridylation and in cleavage of pre-rRNA.</text>
</comment>
<comment type="similarity">
    <text evidence="2 7">Belongs to the NOP10 family.</text>
</comment>
<accession>A0A0P9DBB3</accession>
<dbReference type="GeneID" id="84221878"/>
<dbReference type="InterPro" id="IPR036756">
    <property type="entry name" value="H/ACA_rnp_Nop10_sf"/>
</dbReference>
<dbReference type="Pfam" id="PF04135">
    <property type="entry name" value="Nop10p"/>
    <property type="match status" value="1"/>
</dbReference>
<evidence type="ECO:0000256" key="4">
    <source>
        <dbReference type="ARBA" id="ARBA00022517"/>
    </source>
</evidence>
<keyword evidence="10" id="KW-1185">Reference proteome</keyword>
<evidence type="ECO:0000313" key="11">
    <source>
        <dbReference type="Proteomes" id="UP000050515"/>
    </source>
</evidence>
<evidence type="ECO:0000256" key="5">
    <source>
        <dbReference type="ARBA" id="ARBA00022552"/>
    </source>
</evidence>
<gene>
    <name evidence="7" type="primary">nop10</name>
    <name evidence="9" type="ORF">AOG54_01090</name>
    <name evidence="8" type="ORF">SE19_02850</name>
</gene>
<dbReference type="GO" id="GO:1990904">
    <property type="term" value="C:ribonucleoprotein complex"/>
    <property type="evidence" value="ECO:0007669"/>
    <property type="project" value="UniProtKB-KW"/>
</dbReference>
<evidence type="ECO:0000256" key="1">
    <source>
        <dbReference type="ARBA" id="ARBA00002325"/>
    </source>
</evidence>
<comment type="caution">
    <text evidence="8">The sequence shown here is derived from an EMBL/GenBank/DDBJ whole genome shotgun (WGS) entry which is preliminary data.</text>
</comment>
<protein>
    <recommendedName>
        <fullName evidence="3 7">Ribosome biogenesis protein Nop10</fullName>
    </recommendedName>
</protein>
<dbReference type="Proteomes" id="UP000050515">
    <property type="component" value="Unassembled WGS sequence"/>
</dbReference>
<dbReference type="Proteomes" id="UP000050320">
    <property type="component" value="Unassembled WGS sequence"/>
</dbReference>
<dbReference type="EMBL" id="LJCQ01000144">
    <property type="protein sequence ID" value="KPV47051.1"/>
    <property type="molecule type" value="Genomic_DNA"/>
</dbReference>
<evidence type="ECO:0000256" key="7">
    <source>
        <dbReference type="HAMAP-Rule" id="MF_00803"/>
    </source>
</evidence>
<keyword evidence="4 7" id="KW-0690">Ribosome biogenesis</keyword>
<reference evidence="9 10" key="2">
    <citation type="submission" date="2015-09" db="EMBL/GenBank/DDBJ databases">
        <title>Heavy metals and arsenic resistance mechanisms in polyextremophilic archaea of the family Ferroplasmaceae.</title>
        <authorList>
            <person name="Bulaev A.G."/>
            <person name="Kanygina A.V."/>
        </authorList>
    </citation>
    <scope>NUCLEOTIDE SEQUENCE [LARGE SCALE GENOMIC DNA]</scope>
    <source>
        <strain evidence="9 10">VT</strain>
    </source>
</reference>